<reference evidence="5 6" key="1">
    <citation type="submission" date="2017-08" db="EMBL/GenBank/DDBJ databases">
        <title>Pusillimonas indicus sp. nov., a member of the family Alcaligenaceae isolated from surface seawater.</title>
        <authorList>
            <person name="Li J."/>
        </authorList>
    </citation>
    <scope>NUCLEOTIDE SEQUENCE [LARGE SCALE GENOMIC DNA]</scope>
    <source>
        <strain evidence="5 6">L52-1-41</strain>
    </source>
</reference>
<feature type="domain" description="Imelysin-like" evidence="4">
    <location>
        <begin position="59"/>
        <end position="333"/>
    </location>
</feature>
<dbReference type="Proteomes" id="UP000266206">
    <property type="component" value="Unassembled WGS sequence"/>
</dbReference>
<dbReference type="InterPro" id="IPR034984">
    <property type="entry name" value="Imelysin-like_IPPA"/>
</dbReference>
<keyword evidence="2 3" id="KW-0732">Signal</keyword>
<protein>
    <recommendedName>
        <fullName evidence="4">Imelysin-like domain-containing protein</fullName>
    </recommendedName>
</protein>
<dbReference type="Gene3D" id="1.20.1420.20">
    <property type="entry name" value="M75 peptidase, HXXE motif"/>
    <property type="match status" value="1"/>
</dbReference>
<name>A0A3A1YVG3_9BURK</name>
<accession>A0A3A1YVG3</accession>
<evidence type="ECO:0000259" key="4">
    <source>
        <dbReference type="Pfam" id="PF09375"/>
    </source>
</evidence>
<dbReference type="OrthoDB" id="5729110at2"/>
<dbReference type="InterPro" id="IPR018976">
    <property type="entry name" value="Imelysin-like"/>
</dbReference>
<dbReference type="EMBL" id="NQYH01000006">
    <property type="protein sequence ID" value="RIY40830.1"/>
    <property type="molecule type" value="Genomic_DNA"/>
</dbReference>
<evidence type="ECO:0000256" key="1">
    <source>
        <dbReference type="ARBA" id="ARBA00004196"/>
    </source>
</evidence>
<dbReference type="RefSeq" id="WP_119516165.1">
    <property type="nucleotide sequence ID" value="NZ_NQYH01000006.1"/>
</dbReference>
<comment type="caution">
    <text evidence="5">The sequence shown here is derived from an EMBL/GenBank/DDBJ whole genome shotgun (WGS) entry which is preliminary data.</text>
</comment>
<gene>
    <name evidence="5" type="ORF">CJP73_08500</name>
</gene>
<comment type="subcellular location">
    <subcellularLocation>
        <location evidence="1">Cell envelope</location>
    </subcellularLocation>
</comment>
<evidence type="ECO:0000256" key="2">
    <source>
        <dbReference type="ARBA" id="ARBA00022729"/>
    </source>
</evidence>
<proteinExistence type="predicted"/>
<dbReference type="AlphaFoldDB" id="A0A3A1YVG3"/>
<dbReference type="Pfam" id="PF09375">
    <property type="entry name" value="Peptidase_M75"/>
    <property type="match status" value="1"/>
</dbReference>
<dbReference type="InterPro" id="IPR038352">
    <property type="entry name" value="Imelysin_sf"/>
</dbReference>
<evidence type="ECO:0000313" key="6">
    <source>
        <dbReference type="Proteomes" id="UP000266206"/>
    </source>
</evidence>
<organism evidence="5 6">
    <name type="scientific">Neopusillimonas maritima</name>
    <dbReference type="NCBI Taxonomy" id="2026239"/>
    <lineage>
        <taxon>Bacteria</taxon>
        <taxon>Pseudomonadati</taxon>
        <taxon>Pseudomonadota</taxon>
        <taxon>Betaproteobacteria</taxon>
        <taxon>Burkholderiales</taxon>
        <taxon>Alcaligenaceae</taxon>
        <taxon>Neopusillimonas</taxon>
    </lineage>
</organism>
<feature type="signal peptide" evidence="3">
    <location>
        <begin position="1"/>
        <end position="34"/>
    </location>
</feature>
<evidence type="ECO:0000256" key="3">
    <source>
        <dbReference type="SAM" id="SignalP"/>
    </source>
</evidence>
<evidence type="ECO:0000313" key="5">
    <source>
        <dbReference type="EMBL" id="RIY40830.1"/>
    </source>
</evidence>
<feature type="chain" id="PRO_5017443983" description="Imelysin-like domain-containing protein" evidence="3">
    <location>
        <begin position="35"/>
        <end position="377"/>
    </location>
</feature>
<dbReference type="CDD" id="cd14659">
    <property type="entry name" value="Imelysin-like_IPPA"/>
    <property type="match status" value="1"/>
</dbReference>
<dbReference type="GO" id="GO:0030313">
    <property type="term" value="C:cell envelope"/>
    <property type="evidence" value="ECO:0007669"/>
    <property type="project" value="UniProtKB-SubCell"/>
</dbReference>
<sequence length="377" mass="40954">MRRVETKAHACAARVTAFCMVAVLSYMGVKSASAQGGEKHSASVAGSEVGRLWVERSIAPGFQHLAQQSRNLQQHFEQGCIEADPAWLHKASSGFESVVKAWSGVAFLRFGPLVEDNRYERLSFWPDPRGVMLRQASGMLQQYQGEEPTVPIGQSSVAVQGLPALEYVLYRDKGVLNHFLSADERRPLCRYAADLTKNIASVAGELSEAWLLPNGEYAQRFVKPGANNPVYRSNQEILSEGVKALSTGLQFVRDIQLAPPLMGSETKVAVKKAPYWRSGLTGPAIAASLTGMRAFVLAPDLLPADQEWIVEQIEAELGRAAQQANALPLADEAVPSPSLRQEWMLLGRIVDNAKDLTDADLALALGVNVGFNALDGD</sequence>